<dbReference type="Proteomes" id="UP000550729">
    <property type="component" value="Unassembled WGS sequence"/>
</dbReference>
<sequence length="363" mass="39397">MIAGIINMIAFVVFASAMCWRLDQIRRQGGGTQAVAMTTAIGALTLAFVVSNKGVARFLNDLLFTGVSRVLLYGLLALGVASLIVVFFFSAKDSVRQRRAGVEAIPLVVAVVGLQVTMLLIPLDLRTKGLSASTTQNIGFAFFFLIASGYLAYGLLQCVRSIRRFLQMADGYLKVSLLILISGLILLAAGSLAQIVYVLSSLLWGVSVLALMQVSSVMSLIGLIAFLVGISYPMLYARTRALFAGLRRRRRYRELEPLWSLVTWAVPGVVLPGHGGDRLKSTPTVLFERRIVEIRDGLTQLSPLLSEEFDAAPDADRAHLLRAAVDKYREAGTSKGAVRDVLPADGNSLDEDAEPLLRLARVL</sequence>
<dbReference type="RefSeq" id="WP_170196886.1">
    <property type="nucleotide sequence ID" value="NZ_JABBNB010000034.1"/>
</dbReference>
<keyword evidence="1" id="KW-1133">Transmembrane helix</keyword>
<feature type="transmembrane region" description="Helical" evidence="1">
    <location>
        <begin position="101"/>
        <end position="123"/>
    </location>
</feature>
<dbReference type="EMBL" id="JABBNB010000034">
    <property type="protein sequence ID" value="NMO04387.1"/>
    <property type="molecule type" value="Genomic_DNA"/>
</dbReference>
<accession>A0A848L1Q1</accession>
<feature type="domain" description="DUF6545" evidence="2">
    <location>
        <begin position="246"/>
        <end position="362"/>
    </location>
</feature>
<feature type="transmembrane region" description="Helical" evidence="1">
    <location>
        <begin position="138"/>
        <end position="156"/>
    </location>
</feature>
<dbReference type="InterPro" id="IPR046675">
    <property type="entry name" value="DUF6545"/>
</dbReference>
<feature type="transmembrane region" description="Helical" evidence="1">
    <location>
        <begin position="6"/>
        <end position="22"/>
    </location>
</feature>
<feature type="transmembrane region" description="Helical" evidence="1">
    <location>
        <begin position="70"/>
        <end position="89"/>
    </location>
</feature>
<dbReference type="AlphaFoldDB" id="A0A848L1Q1"/>
<dbReference type="InterPro" id="IPR050039">
    <property type="entry name" value="MAB_1171c-like"/>
</dbReference>
<gene>
    <name evidence="3" type="ORF">HH308_24510</name>
</gene>
<evidence type="ECO:0000313" key="3">
    <source>
        <dbReference type="EMBL" id="NMO04387.1"/>
    </source>
</evidence>
<proteinExistence type="predicted"/>
<organism evidence="3 4">
    <name type="scientific">Gordonia asplenii</name>
    <dbReference type="NCBI Taxonomy" id="2725283"/>
    <lineage>
        <taxon>Bacteria</taxon>
        <taxon>Bacillati</taxon>
        <taxon>Actinomycetota</taxon>
        <taxon>Actinomycetes</taxon>
        <taxon>Mycobacteriales</taxon>
        <taxon>Gordoniaceae</taxon>
        <taxon>Gordonia</taxon>
    </lineage>
</organism>
<comment type="caution">
    <text evidence="3">The sequence shown here is derived from an EMBL/GenBank/DDBJ whole genome shotgun (WGS) entry which is preliminary data.</text>
</comment>
<feature type="transmembrane region" description="Helical" evidence="1">
    <location>
        <begin position="34"/>
        <end position="50"/>
    </location>
</feature>
<keyword evidence="1" id="KW-0472">Membrane</keyword>
<dbReference type="NCBIfam" id="NF042915">
    <property type="entry name" value="MAB_1171c_fam"/>
    <property type="match status" value="1"/>
</dbReference>
<keyword evidence="1" id="KW-0812">Transmembrane</keyword>
<evidence type="ECO:0000256" key="1">
    <source>
        <dbReference type="SAM" id="Phobius"/>
    </source>
</evidence>
<feature type="transmembrane region" description="Helical" evidence="1">
    <location>
        <begin position="217"/>
        <end position="237"/>
    </location>
</feature>
<keyword evidence="4" id="KW-1185">Reference proteome</keyword>
<evidence type="ECO:0000259" key="2">
    <source>
        <dbReference type="Pfam" id="PF20182"/>
    </source>
</evidence>
<name>A0A848L1Q1_9ACTN</name>
<feature type="transmembrane region" description="Helical" evidence="1">
    <location>
        <begin position="258"/>
        <end position="275"/>
    </location>
</feature>
<protein>
    <recommendedName>
        <fullName evidence="2">DUF6545 domain-containing protein</fullName>
    </recommendedName>
</protein>
<feature type="transmembrane region" description="Helical" evidence="1">
    <location>
        <begin position="177"/>
        <end position="197"/>
    </location>
</feature>
<reference evidence="3 4" key="1">
    <citation type="submission" date="2020-04" db="EMBL/GenBank/DDBJ databases">
        <title>Gordonia sp. nov. TBRC 11910.</title>
        <authorList>
            <person name="Suriyachadkun C."/>
        </authorList>
    </citation>
    <scope>NUCLEOTIDE SEQUENCE [LARGE SCALE GENOMIC DNA]</scope>
    <source>
        <strain evidence="3 4">TBRC 11910</strain>
    </source>
</reference>
<dbReference type="Pfam" id="PF20182">
    <property type="entry name" value="DUF6545"/>
    <property type="match status" value="1"/>
</dbReference>
<evidence type="ECO:0000313" key="4">
    <source>
        <dbReference type="Proteomes" id="UP000550729"/>
    </source>
</evidence>